<dbReference type="InterPro" id="IPR010341">
    <property type="entry name" value="DUF936_pln"/>
</dbReference>
<evidence type="ECO:0000313" key="2">
    <source>
        <dbReference type="EMBL" id="KAJ6427160.1"/>
    </source>
</evidence>
<dbReference type="PANTHER" id="PTHR31928">
    <property type="entry name" value="EXPRESSED PROTEIN"/>
    <property type="match status" value="1"/>
</dbReference>
<name>A0AAD6KPF3_9ROSI</name>
<evidence type="ECO:0000313" key="3">
    <source>
        <dbReference type="Proteomes" id="UP001162972"/>
    </source>
</evidence>
<evidence type="ECO:0000259" key="1">
    <source>
        <dbReference type="Pfam" id="PF06075"/>
    </source>
</evidence>
<dbReference type="EMBL" id="JAPFFJ010000005">
    <property type="protein sequence ID" value="KAJ6427160.1"/>
    <property type="molecule type" value="Genomic_DNA"/>
</dbReference>
<organism evidence="2 3">
    <name type="scientific">Salix udensis</name>
    <dbReference type="NCBI Taxonomy" id="889485"/>
    <lineage>
        <taxon>Eukaryota</taxon>
        <taxon>Viridiplantae</taxon>
        <taxon>Streptophyta</taxon>
        <taxon>Embryophyta</taxon>
        <taxon>Tracheophyta</taxon>
        <taxon>Spermatophyta</taxon>
        <taxon>Magnoliopsida</taxon>
        <taxon>eudicotyledons</taxon>
        <taxon>Gunneridae</taxon>
        <taxon>Pentapetalae</taxon>
        <taxon>rosids</taxon>
        <taxon>fabids</taxon>
        <taxon>Malpighiales</taxon>
        <taxon>Salicaceae</taxon>
        <taxon>Saliceae</taxon>
        <taxon>Salix</taxon>
    </lineage>
</organism>
<accession>A0AAD6KPF3</accession>
<comment type="caution">
    <text evidence="2">The sequence shown here is derived from an EMBL/GenBank/DDBJ whole genome shotgun (WGS) entry which is preliminary data.</text>
</comment>
<dbReference type="PANTHER" id="PTHR31928:SF2">
    <property type="entry name" value="EXPRESSED PROTEIN"/>
    <property type="match status" value="1"/>
</dbReference>
<proteinExistence type="predicted"/>
<dbReference type="Gene3D" id="2.40.50.140">
    <property type="entry name" value="Nucleic acid-binding proteins"/>
    <property type="match status" value="1"/>
</dbReference>
<dbReference type="Pfam" id="PF06075">
    <property type="entry name" value="DUF936"/>
    <property type="match status" value="1"/>
</dbReference>
<feature type="domain" description="DUF936" evidence="1">
    <location>
        <begin position="4"/>
        <end position="119"/>
    </location>
</feature>
<sequence>MESLTPGVLPKLLQSTNSNGKVRGEHRSVLLQVISIVPALSGSELWPNKGFFIKVSDSSHSTYVSLSTEDNELILNNKLQLGQFFYVDRVEAGTPVPILVGVRPVSGRNPFIGNPKDLMQMVVPSEGPVNEGVLTGTFKVGGTDSSGVGKSNESENGGVCKKRGLMNALQASPATPCRNRPDALSSKPEVAVSKTENRLFHPRELLQNGYQINMTTQT</sequence>
<keyword evidence="3" id="KW-1185">Reference proteome</keyword>
<reference evidence="2 3" key="1">
    <citation type="journal article" date="2023" name="Int. J. Mol. Sci.">
        <title>De Novo Assembly and Annotation of 11 Diverse Shrub Willow (Salix) Genomes Reveals Novel Gene Organization in Sex-Linked Regions.</title>
        <authorList>
            <person name="Hyden B."/>
            <person name="Feng K."/>
            <person name="Yates T.B."/>
            <person name="Jawdy S."/>
            <person name="Cereghino C."/>
            <person name="Smart L.B."/>
            <person name="Muchero W."/>
        </authorList>
    </citation>
    <scope>NUCLEOTIDE SEQUENCE [LARGE SCALE GENOMIC DNA]</scope>
    <source>
        <tissue evidence="2">Shoot tip</tissue>
    </source>
</reference>
<protein>
    <recommendedName>
        <fullName evidence="1">DUF936 domain-containing protein</fullName>
    </recommendedName>
</protein>
<gene>
    <name evidence="2" type="ORF">OIU84_022714</name>
</gene>
<dbReference type="AlphaFoldDB" id="A0AAD6KPF3"/>
<dbReference type="Proteomes" id="UP001162972">
    <property type="component" value="Chromosome 1"/>
</dbReference>
<dbReference type="InterPro" id="IPR012340">
    <property type="entry name" value="NA-bd_OB-fold"/>
</dbReference>
<dbReference type="InterPro" id="IPR048297">
    <property type="entry name" value="DUF936_dom_pln"/>
</dbReference>